<dbReference type="Pfam" id="PF03441">
    <property type="entry name" value="FAD_binding_7"/>
    <property type="match status" value="1"/>
</dbReference>
<dbReference type="InterPro" id="IPR006050">
    <property type="entry name" value="DNA_photolyase_N"/>
</dbReference>
<feature type="binding site" evidence="6">
    <location>
        <position position="282"/>
    </location>
    <ligand>
        <name>FAD</name>
        <dbReference type="ChEBI" id="CHEBI:57692"/>
    </ligand>
</feature>
<evidence type="ECO:0000256" key="7">
    <source>
        <dbReference type="RuleBase" id="RU367151"/>
    </source>
</evidence>
<dbReference type="RefSeq" id="WP_188983303.1">
    <property type="nucleotide sequence ID" value="NZ_BMPO01000004.1"/>
</dbReference>
<dbReference type="Gene3D" id="3.40.50.620">
    <property type="entry name" value="HUPs"/>
    <property type="match status" value="1"/>
</dbReference>
<dbReference type="InterPro" id="IPR036155">
    <property type="entry name" value="Crypto/Photolyase_N_sf"/>
</dbReference>
<dbReference type="InterPro" id="IPR018394">
    <property type="entry name" value="DNA_photolyase_1_CS_C"/>
</dbReference>
<dbReference type="SUPFAM" id="SSF52425">
    <property type="entry name" value="Cryptochrome/photolyase, N-terminal domain"/>
    <property type="match status" value="1"/>
</dbReference>
<dbReference type="PROSITE" id="PS51645">
    <property type="entry name" value="PHR_CRY_ALPHA_BETA"/>
    <property type="match status" value="1"/>
</dbReference>
<evidence type="ECO:0000256" key="2">
    <source>
        <dbReference type="ARBA" id="ARBA00017881"/>
    </source>
</evidence>
<comment type="cofactor">
    <cofactor evidence="6 7">
        <name>FAD</name>
        <dbReference type="ChEBI" id="CHEBI:57692"/>
    </cofactor>
    <text evidence="6 7">Binds 1 FAD per subunit.</text>
</comment>
<feature type="binding site" evidence="6">
    <location>
        <position position="232"/>
    </location>
    <ligand>
        <name>FAD</name>
        <dbReference type="ChEBI" id="CHEBI:57692"/>
    </ligand>
</feature>
<organism evidence="9 10">
    <name type="scientific">Pseudomonas matsuisoli</name>
    <dbReference type="NCBI Taxonomy" id="1515666"/>
    <lineage>
        <taxon>Bacteria</taxon>
        <taxon>Pseudomonadati</taxon>
        <taxon>Pseudomonadota</taxon>
        <taxon>Gammaproteobacteria</taxon>
        <taxon>Pseudomonadales</taxon>
        <taxon>Pseudomonadaceae</taxon>
        <taxon>Pseudomonas</taxon>
    </lineage>
</organism>
<evidence type="ECO:0000256" key="6">
    <source>
        <dbReference type="PIRSR" id="PIRSR602081-1"/>
    </source>
</evidence>
<dbReference type="PANTHER" id="PTHR11455:SF9">
    <property type="entry name" value="CRYPTOCHROME CIRCADIAN CLOCK 5 ISOFORM X1"/>
    <property type="match status" value="1"/>
</dbReference>
<name>A0A917PX08_9PSED</name>
<evidence type="ECO:0000256" key="1">
    <source>
        <dbReference type="ARBA" id="ARBA00005862"/>
    </source>
</evidence>
<dbReference type="Pfam" id="PF00875">
    <property type="entry name" value="DNA_photolyase"/>
    <property type="match status" value="1"/>
</dbReference>
<sequence>MRTLLWFKQDLRLDDHPAVLHAATASRCVLPVYILDTRLLGISPPRGHRVGVHRVRFLLEGLAALDGELRFYNSRLLVLAGDPEVLIPRLVEQMELNEVVTLDEPAPAERVMFARIRKQLGDAELKVLPADGLGLLDGAGDKSLPTVTSFSQFVAQVETRQHVFQPRPAPLSFPPLPANSETLFEPVPTLSQLGLGEPLAFANSAFPFSGGEPAAKARLQDYFWSSQGIRRYLDQHEQLIGVQTSSKFAPWIAQGSLSPRRIAAELRRYESQAGADDSTRLFWRGLLWREFFAWTLRRHGNVLFESHGLKTAQAAPRGHDQRFVEWCEGKTGMPLVDAAMRELAATGFISHRARRIAASYLVRYLEQDWRLGAAWFEEHLLDYEPASNWGNWAFIAAAASEPRRSASFNIMRQARALDPQAEYIARWLPELRDIPAELRHTPFLLPNSQRDALRYPCLQNIPADWQPYMHTAA</sequence>
<dbReference type="InterPro" id="IPR014729">
    <property type="entry name" value="Rossmann-like_a/b/a_fold"/>
</dbReference>
<evidence type="ECO:0000313" key="10">
    <source>
        <dbReference type="Proteomes" id="UP000635983"/>
    </source>
</evidence>
<dbReference type="Gene3D" id="1.10.579.10">
    <property type="entry name" value="DNA Cyclobutane Dipyrimidine Photolyase, subunit A, domain 3"/>
    <property type="match status" value="1"/>
</dbReference>
<dbReference type="GO" id="GO:0006281">
    <property type="term" value="P:DNA repair"/>
    <property type="evidence" value="ECO:0007669"/>
    <property type="project" value="InterPro"/>
</dbReference>
<dbReference type="Proteomes" id="UP000635983">
    <property type="component" value="Unassembled WGS sequence"/>
</dbReference>
<keyword evidence="4 6" id="KW-0274">FAD</keyword>
<reference evidence="9" key="1">
    <citation type="journal article" date="2014" name="Int. J. Syst. Evol. Microbiol.">
        <title>Complete genome sequence of Corynebacterium casei LMG S-19264T (=DSM 44701T), isolated from a smear-ripened cheese.</title>
        <authorList>
            <consortium name="US DOE Joint Genome Institute (JGI-PGF)"/>
            <person name="Walter F."/>
            <person name="Albersmeier A."/>
            <person name="Kalinowski J."/>
            <person name="Ruckert C."/>
        </authorList>
    </citation>
    <scope>NUCLEOTIDE SEQUENCE</scope>
    <source>
        <strain evidence="9">JCM 30078</strain>
    </source>
</reference>
<evidence type="ECO:0000259" key="8">
    <source>
        <dbReference type="PROSITE" id="PS51645"/>
    </source>
</evidence>
<evidence type="ECO:0000256" key="3">
    <source>
        <dbReference type="ARBA" id="ARBA00022630"/>
    </source>
</evidence>
<dbReference type="AlphaFoldDB" id="A0A917PX08"/>
<dbReference type="InterPro" id="IPR014133">
    <property type="entry name" value="Cry_DASH"/>
</dbReference>
<dbReference type="PROSITE" id="PS00394">
    <property type="entry name" value="DNA_PHOTOLYASES_1_1"/>
    <property type="match status" value="1"/>
</dbReference>
<dbReference type="GO" id="GO:0071949">
    <property type="term" value="F:FAD binding"/>
    <property type="evidence" value="ECO:0007669"/>
    <property type="project" value="TreeGrafter"/>
</dbReference>
<proteinExistence type="inferred from homology"/>
<evidence type="ECO:0000256" key="4">
    <source>
        <dbReference type="ARBA" id="ARBA00022827"/>
    </source>
</evidence>
<dbReference type="InterPro" id="IPR005101">
    <property type="entry name" value="Cryptochr/Photolyase_FAD-bd"/>
</dbReference>
<keyword evidence="5 7" id="KW-0157">Chromophore</keyword>
<dbReference type="PANTHER" id="PTHR11455">
    <property type="entry name" value="CRYPTOCHROME"/>
    <property type="match status" value="1"/>
</dbReference>
<accession>A0A917PX08</accession>
<keyword evidence="10" id="KW-1185">Reference proteome</keyword>
<comment type="similarity">
    <text evidence="1 7">Belongs to the DNA photolyase class-1 family.</text>
</comment>
<reference evidence="9" key="2">
    <citation type="submission" date="2020-09" db="EMBL/GenBank/DDBJ databases">
        <authorList>
            <person name="Sun Q."/>
            <person name="Ohkuma M."/>
        </authorList>
    </citation>
    <scope>NUCLEOTIDE SEQUENCE</scope>
    <source>
        <strain evidence="9">JCM 30078</strain>
    </source>
</reference>
<comment type="caution">
    <text evidence="9">The sequence shown here is derived from an EMBL/GenBank/DDBJ whole genome shotgun (WGS) entry which is preliminary data.</text>
</comment>
<comment type="cofactor">
    <cofactor evidence="7">
        <name>(6R)-5,10-methylene-5,6,7,8-tetrahydrofolate</name>
        <dbReference type="ChEBI" id="CHEBI:15636"/>
    </cofactor>
    <text evidence="7">Binds 1 5,10-methenyltetrahydrofolate (MTHF) per subunit.</text>
</comment>
<protein>
    <recommendedName>
        <fullName evidence="2 7">Cryptochrome DASH</fullName>
    </recommendedName>
</protein>
<dbReference type="GO" id="GO:0003904">
    <property type="term" value="F:deoxyribodipyrimidine photo-lyase activity"/>
    <property type="evidence" value="ECO:0007669"/>
    <property type="project" value="TreeGrafter"/>
</dbReference>
<dbReference type="NCBIfam" id="TIGR02765">
    <property type="entry name" value="crypto_DASH"/>
    <property type="match status" value="1"/>
</dbReference>
<dbReference type="InterPro" id="IPR036134">
    <property type="entry name" value="Crypto/Photolyase_FAD-like_sf"/>
</dbReference>
<gene>
    <name evidence="9" type="primary">cry</name>
    <name evidence="9" type="ORF">GCM10009304_22430</name>
</gene>
<comment type="function">
    <text evidence="7">May have a photoreceptor function.</text>
</comment>
<dbReference type="SUPFAM" id="SSF48173">
    <property type="entry name" value="Cryptochrome/photolyase FAD-binding domain"/>
    <property type="match status" value="1"/>
</dbReference>
<feature type="domain" description="Photolyase/cryptochrome alpha/beta" evidence="8">
    <location>
        <begin position="1"/>
        <end position="133"/>
    </location>
</feature>
<dbReference type="GO" id="GO:0003677">
    <property type="term" value="F:DNA binding"/>
    <property type="evidence" value="ECO:0007669"/>
    <property type="project" value="TreeGrafter"/>
</dbReference>
<evidence type="ECO:0000313" key="9">
    <source>
        <dbReference type="EMBL" id="GGJ96008.1"/>
    </source>
</evidence>
<dbReference type="Gene3D" id="1.25.40.80">
    <property type="match status" value="1"/>
</dbReference>
<dbReference type="EMBL" id="BMPO01000004">
    <property type="protein sequence ID" value="GGJ96008.1"/>
    <property type="molecule type" value="Genomic_DNA"/>
</dbReference>
<evidence type="ECO:0000256" key="5">
    <source>
        <dbReference type="ARBA" id="ARBA00022991"/>
    </source>
</evidence>
<dbReference type="PRINTS" id="PR00147">
    <property type="entry name" value="DNAPHOTLYASE"/>
</dbReference>
<dbReference type="InterPro" id="IPR002081">
    <property type="entry name" value="Cryptochrome/DNA_photolyase_1"/>
</dbReference>
<keyword evidence="3 6" id="KW-0285">Flavoprotein</keyword>